<proteinExistence type="predicted"/>
<dbReference type="Proteomes" id="UP001237642">
    <property type="component" value="Unassembled WGS sequence"/>
</dbReference>
<protein>
    <recommendedName>
        <fullName evidence="6">AP2/ERF domain-containing protein</fullName>
    </recommendedName>
</protein>
<keyword evidence="5" id="KW-0539">Nucleus</keyword>
<dbReference type="GO" id="GO:0003700">
    <property type="term" value="F:DNA-binding transcription factor activity"/>
    <property type="evidence" value="ECO:0007669"/>
    <property type="project" value="InterPro"/>
</dbReference>
<dbReference type="AlphaFoldDB" id="A0AAD8MBS4"/>
<organism evidence="7 8">
    <name type="scientific">Heracleum sosnowskyi</name>
    <dbReference type="NCBI Taxonomy" id="360622"/>
    <lineage>
        <taxon>Eukaryota</taxon>
        <taxon>Viridiplantae</taxon>
        <taxon>Streptophyta</taxon>
        <taxon>Embryophyta</taxon>
        <taxon>Tracheophyta</taxon>
        <taxon>Spermatophyta</taxon>
        <taxon>Magnoliopsida</taxon>
        <taxon>eudicotyledons</taxon>
        <taxon>Gunneridae</taxon>
        <taxon>Pentapetalae</taxon>
        <taxon>asterids</taxon>
        <taxon>campanulids</taxon>
        <taxon>Apiales</taxon>
        <taxon>Apiaceae</taxon>
        <taxon>Apioideae</taxon>
        <taxon>apioid superclade</taxon>
        <taxon>Tordylieae</taxon>
        <taxon>Tordyliinae</taxon>
        <taxon>Heracleum</taxon>
    </lineage>
</organism>
<dbReference type="InterPro" id="IPR050913">
    <property type="entry name" value="AP2/ERF_ERF"/>
</dbReference>
<reference evidence="7" key="2">
    <citation type="submission" date="2023-05" db="EMBL/GenBank/DDBJ databases">
        <authorList>
            <person name="Schelkunov M.I."/>
        </authorList>
    </citation>
    <scope>NUCLEOTIDE SEQUENCE</scope>
    <source>
        <strain evidence="7">Hsosn_3</strain>
        <tissue evidence="7">Leaf</tissue>
    </source>
</reference>
<name>A0AAD8MBS4_9APIA</name>
<dbReference type="PROSITE" id="PS51032">
    <property type="entry name" value="AP2_ERF"/>
    <property type="match status" value="1"/>
</dbReference>
<comment type="caution">
    <text evidence="7">The sequence shown here is derived from an EMBL/GenBank/DDBJ whole genome shotgun (WGS) entry which is preliminary data.</text>
</comment>
<dbReference type="InterPro" id="IPR016177">
    <property type="entry name" value="DNA-bd_dom_sf"/>
</dbReference>
<evidence type="ECO:0000259" key="6">
    <source>
        <dbReference type="PROSITE" id="PS51032"/>
    </source>
</evidence>
<dbReference type="PANTHER" id="PTHR31194">
    <property type="entry name" value="SHN SHINE , DNA BINDING / TRANSCRIPTION FACTOR"/>
    <property type="match status" value="1"/>
</dbReference>
<evidence type="ECO:0000256" key="5">
    <source>
        <dbReference type="ARBA" id="ARBA00023242"/>
    </source>
</evidence>
<evidence type="ECO:0000313" key="7">
    <source>
        <dbReference type="EMBL" id="KAK1367846.1"/>
    </source>
</evidence>
<sequence>MAKKNGGRPSTKYVTRYFTTKKTRRCSYTYPVAEQHQEVPVKIEGVRMRKSRWIAEIKHPKKKNVRIWLGSYATPEEASKVYQSKKMEYEEIKLQATTNNDEKLVCDQQVISSAHVESDDRDVAVRGVDIDDQAMEVVVFDVQRMKAVDQETVNVLKESKAESKAESLFDDCDVAVNVIKFDDQAMEVIDYQVERSLSKGKVVAIGDMLLQLGPVLIDRCGCILGEFSWMDDLSIC</sequence>
<dbReference type="EMBL" id="JAUIZM010000008">
    <property type="protein sequence ID" value="KAK1367846.1"/>
    <property type="molecule type" value="Genomic_DNA"/>
</dbReference>
<evidence type="ECO:0000256" key="4">
    <source>
        <dbReference type="ARBA" id="ARBA00023163"/>
    </source>
</evidence>
<evidence type="ECO:0000313" key="8">
    <source>
        <dbReference type="Proteomes" id="UP001237642"/>
    </source>
</evidence>
<keyword evidence="2" id="KW-0805">Transcription regulation</keyword>
<dbReference type="SMART" id="SM00380">
    <property type="entry name" value="AP2"/>
    <property type="match status" value="1"/>
</dbReference>
<dbReference type="InterPro" id="IPR036955">
    <property type="entry name" value="AP2/ERF_dom_sf"/>
</dbReference>
<evidence type="ECO:0000256" key="1">
    <source>
        <dbReference type="ARBA" id="ARBA00004123"/>
    </source>
</evidence>
<accession>A0AAD8MBS4</accession>
<dbReference type="Gene3D" id="3.30.730.10">
    <property type="entry name" value="AP2/ERF domain"/>
    <property type="match status" value="1"/>
</dbReference>
<keyword evidence="8" id="KW-1185">Reference proteome</keyword>
<evidence type="ECO:0000256" key="3">
    <source>
        <dbReference type="ARBA" id="ARBA00023125"/>
    </source>
</evidence>
<feature type="domain" description="AP2/ERF" evidence="6">
    <location>
        <begin position="42"/>
        <end position="101"/>
    </location>
</feature>
<keyword evidence="3" id="KW-0238">DNA-binding</keyword>
<dbReference type="InterPro" id="IPR001471">
    <property type="entry name" value="AP2/ERF_dom"/>
</dbReference>
<dbReference type="PANTHER" id="PTHR31194:SF62">
    <property type="entry name" value="ETHYLENE-RESPONSIVE TRANSCRIPTION FACTOR ERF118"/>
    <property type="match status" value="1"/>
</dbReference>
<dbReference type="SUPFAM" id="SSF54171">
    <property type="entry name" value="DNA-binding domain"/>
    <property type="match status" value="1"/>
</dbReference>
<gene>
    <name evidence="7" type="ORF">POM88_033938</name>
</gene>
<dbReference type="GO" id="GO:0003677">
    <property type="term" value="F:DNA binding"/>
    <property type="evidence" value="ECO:0007669"/>
    <property type="project" value="UniProtKB-KW"/>
</dbReference>
<evidence type="ECO:0000256" key="2">
    <source>
        <dbReference type="ARBA" id="ARBA00023015"/>
    </source>
</evidence>
<comment type="subcellular location">
    <subcellularLocation>
        <location evidence="1">Nucleus</location>
    </subcellularLocation>
</comment>
<keyword evidence="4" id="KW-0804">Transcription</keyword>
<reference evidence="7" key="1">
    <citation type="submission" date="2023-02" db="EMBL/GenBank/DDBJ databases">
        <title>Genome of toxic invasive species Heracleum sosnowskyi carries increased number of genes despite the absence of recent whole-genome duplications.</title>
        <authorList>
            <person name="Schelkunov M."/>
            <person name="Shtratnikova V."/>
            <person name="Makarenko M."/>
            <person name="Klepikova A."/>
            <person name="Omelchenko D."/>
            <person name="Novikova G."/>
            <person name="Obukhova E."/>
            <person name="Bogdanov V."/>
            <person name="Penin A."/>
            <person name="Logacheva M."/>
        </authorList>
    </citation>
    <scope>NUCLEOTIDE SEQUENCE</scope>
    <source>
        <strain evidence="7">Hsosn_3</strain>
        <tissue evidence="7">Leaf</tissue>
    </source>
</reference>
<dbReference type="GO" id="GO:0005634">
    <property type="term" value="C:nucleus"/>
    <property type="evidence" value="ECO:0007669"/>
    <property type="project" value="UniProtKB-SubCell"/>
</dbReference>